<reference evidence="1 2" key="1">
    <citation type="submission" date="2016-12" db="EMBL/GenBank/DDBJ databases">
        <title>The draft genome sequence of HSLHS2.</title>
        <authorList>
            <person name="Hu D."/>
            <person name="Wang L."/>
            <person name="Shao Z."/>
        </authorList>
    </citation>
    <scope>NUCLEOTIDE SEQUENCE [LARGE SCALE GENOMIC DNA]</scope>
    <source>
        <strain evidence="1">MCCC 1A06712</strain>
    </source>
</reference>
<dbReference type="EMBL" id="MSPP01000001">
    <property type="protein sequence ID" value="OUD10755.1"/>
    <property type="molecule type" value="Genomic_DNA"/>
</dbReference>
<protein>
    <submittedName>
        <fullName evidence="1">Uncharacterized protein</fullName>
    </submittedName>
</protein>
<dbReference type="AlphaFoldDB" id="A0A251X2X4"/>
<name>A0A251X2X4_9RHOB</name>
<dbReference type="Proteomes" id="UP000194664">
    <property type="component" value="Unassembled WGS sequence"/>
</dbReference>
<accession>A0A251X2X4</accession>
<keyword evidence="2" id="KW-1185">Reference proteome</keyword>
<proteinExistence type="predicted"/>
<comment type="caution">
    <text evidence="1">The sequence shown here is derived from an EMBL/GenBank/DDBJ whole genome shotgun (WGS) entry which is preliminary data.</text>
</comment>
<gene>
    <name evidence="1" type="ORF">BVC71_04530</name>
</gene>
<evidence type="ECO:0000313" key="1">
    <source>
        <dbReference type="EMBL" id="OUD10755.1"/>
    </source>
</evidence>
<dbReference type="RefSeq" id="WP_086450403.1">
    <property type="nucleotide sequence ID" value="NZ_MSPP01000001.1"/>
</dbReference>
<evidence type="ECO:0000313" key="2">
    <source>
        <dbReference type="Proteomes" id="UP000194664"/>
    </source>
</evidence>
<organism evidence="1 2">
    <name type="scientific">Marivivens niveibacter</name>
    <dbReference type="NCBI Taxonomy" id="1930667"/>
    <lineage>
        <taxon>Bacteria</taxon>
        <taxon>Pseudomonadati</taxon>
        <taxon>Pseudomonadota</taxon>
        <taxon>Alphaproteobacteria</taxon>
        <taxon>Rhodobacterales</taxon>
        <taxon>Paracoccaceae</taxon>
        <taxon>Marivivens group</taxon>
        <taxon>Marivivens</taxon>
    </lineage>
</organism>
<sequence>MNTERIIRLLIRTLGKRGVRRAIQDRVTGNKTDTPEQRRKAQQVNHNMMRASRAFRTIRRMMKMR</sequence>